<gene>
    <name evidence="3" type="ORF">ACFOMD_08670</name>
</gene>
<feature type="signal peptide" evidence="1">
    <location>
        <begin position="1"/>
        <end position="22"/>
    </location>
</feature>
<dbReference type="PROSITE" id="PS51257">
    <property type="entry name" value="PROKAR_LIPOPROTEIN"/>
    <property type="match status" value="1"/>
</dbReference>
<sequence length="261" mass="28569">METRLKLGLAAMLLLAVAACDSSTPEAPKAEQPAAEAPAASAVIPASDLLIREQSEVLDFGWRMVPDVAAFPPLLAALRKEAQEALEDARAGAEEERMARGPDAPFFGHYWQQDWKVEADTPRLLSLVASTDTFTGGAHGMHYARGIIWDKQIGKRLALPDLFADWAKAKPVIEKAYCEALDRERSERRDGVKIGGEFDACPPLLEQTVTLAGWNENASGGLKVYLDPYTAGPYAEGSYELWVFPQPEVSTLVKPEYRPAE</sequence>
<dbReference type="InterPro" id="IPR025303">
    <property type="entry name" value="PdaC"/>
</dbReference>
<accession>A0ABV7X9R4</accession>
<dbReference type="Gene3D" id="3.30.565.40">
    <property type="entry name" value="Fervidobacterium nodosum Rt17-B1 like"/>
    <property type="match status" value="1"/>
</dbReference>
<name>A0ABV7X9R4_9SPHN</name>
<evidence type="ECO:0000313" key="3">
    <source>
        <dbReference type="EMBL" id="MFC3712641.1"/>
    </source>
</evidence>
<feature type="chain" id="PRO_5047184947" evidence="1">
    <location>
        <begin position="23"/>
        <end position="261"/>
    </location>
</feature>
<dbReference type="RefSeq" id="WP_380859912.1">
    <property type="nucleotide sequence ID" value="NZ_JBHRXV010000006.1"/>
</dbReference>
<protein>
    <submittedName>
        <fullName evidence="3">DUF4163 domain-containing protein</fullName>
    </submittedName>
</protein>
<organism evidence="3 4">
    <name type="scientific">Sphingoaurantiacus capsulatus</name>
    <dbReference type="NCBI Taxonomy" id="1771310"/>
    <lineage>
        <taxon>Bacteria</taxon>
        <taxon>Pseudomonadati</taxon>
        <taxon>Pseudomonadota</taxon>
        <taxon>Alphaproteobacteria</taxon>
        <taxon>Sphingomonadales</taxon>
        <taxon>Sphingosinicellaceae</taxon>
        <taxon>Sphingoaurantiacus</taxon>
    </lineage>
</organism>
<dbReference type="EMBL" id="JBHRXV010000006">
    <property type="protein sequence ID" value="MFC3712641.1"/>
    <property type="molecule type" value="Genomic_DNA"/>
</dbReference>
<reference evidence="4" key="1">
    <citation type="journal article" date="2019" name="Int. J. Syst. Evol. Microbiol.">
        <title>The Global Catalogue of Microorganisms (GCM) 10K type strain sequencing project: providing services to taxonomists for standard genome sequencing and annotation.</title>
        <authorList>
            <consortium name="The Broad Institute Genomics Platform"/>
            <consortium name="The Broad Institute Genome Sequencing Center for Infectious Disease"/>
            <person name="Wu L."/>
            <person name="Ma J."/>
        </authorList>
    </citation>
    <scope>NUCLEOTIDE SEQUENCE [LARGE SCALE GENOMIC DNA]</scope>
    <source>
        <strain evidence="4">KCTC 42644</strain>
    </source>
</reference>
<evidence type="ECO:0000259" key="2">
    <source>
        <dbReference type="Pfam" id="PF13739"/>
    </source>
</evidence>
<evidence type="ECO:0000256" key="1">
    <source>
        <dbReference type="SAM" id="SignalP"/>
    </source>
</evidence>
<dbReference type="Pfam" id="PF13739">
    <property type="entry name" value="PdaC"/>
    <property type="match status" value="1"/>
</dbReference>
<feature type="domain" description="Deacetylase PdaC" evidence="2">
    <location>
        <begin position="77"/>
        <end position="142"/>
    </location>
</feature>
<comment type="caution">
    <text evidence="3">The sequence shown here is derived from an EMBL/GenBank/DDBJ whole genome shotgun (WGS) entry which is preliminary data.</text>
</comment>
<evidence type="ECO:0000313" key="4">
    <source>
        <dbReference type="Proteomes" id="UP001595615"/>
    </source>
</evidence>
<keyword evidence="1" id="KW-0732">Signal</keyword>
<keyword evidence="4" id="KW-1185">Reference proteome</keyword>
<proteinExistence type="predicted"/>
<dbReference type="Proteomes" id="UP001595615">
    <property type="component" value="Unassembled WGS sequence"/>
</dbReference>